<dbReference type="EMBL" id="QEAQ01000001">
    <property type="protein sequence ID" value="TPX62868.1"/>
    <property type="molecule type" value="Genomic_DNA"/>
</dbReference>
<reference evidence="7 8" key="1">
    <citation type="journal article" date="2019" name="Sci. Rep.">
        <title>Comparative genomics of chytrid fungi reveal insights into the obligate biotrophic and pathogenic lifestyle of Synchytrium endobioticum.</title>
        <authorList>
            <person name="van de Vossenberg B.T.L.H."/>
            <person name="Warris S."/>
            <person name="Nguyen H.D.T."/>
            <person name="van Gent-Pelzer M.P.E."/>
            <person name="Joly D.L."/>
            <person name="van de Geest H.C."/>
            <person name="Bonants P.J.M."/>
            <person name="Smith D.S."/>
            <person name="Levesque C.A."/>
            <person name="van der Lee T.A.J."/>
        </authorList>
    </citation>
    <scope>NUCLEOTIDE SEQUENCE [LARGE SCALE GENOMIC DNA]</scope>
    <source>
        <strain evidence="7 8">CBS 809.83</strain>
    </source>
</reference>
<dbReference type="Gene3D" id="3.90.1750.10">
    <property type="entry name" value="Hect, E3 ligase catalytic domains"/>
    <property type="match status" value="1"/>
</dbReference>
<dbReference type="GO" id="GO:0006511">
    <property type="term" value="P:ubiquitin-dependent protein catabolic process"/>
    <property type="evidence" value="ECO:0007669"/>
    <property type="project" value="TreeGrafter"/>
</dbReference>
<dbReference type="CDD" id="cd00078">
    <property type="entry name" value="HECTc"/>
    <property type="match status" value="1"/>
</dbReference>
<dbReference type="CDD" id="cd23766">
    <property type="entry name" value="IQCG"/>
    <property type="match status" value="1"/>
</dbReference>
<dbReference type="InterPro" id="IPR035983">
    <property type="entry name" value="Hect_E3_ubiquitin_ligase"/>
</dbReference>
<dbReference type="EC" id="2.3.2.26" evidence="2"/>
<dbReference type="PROSITE" id="PS50237">
    <property type="entry name" value="HECT"/>
    <property type="match status" value="1"/>
</dbReference>
<sequence>MFSFEGDFKGKRNINLGGRNVKVDKAELLRKAQLERQQRERERLKLQSAYKIQAFWRGRACVKKLRADARAEWDRQIEQCFGQLAAGTQHSIGKTTLSLVRQFWFFYSPLKDHQRLEVSLCRLLLCTSSLGVPILMSPYLEGLIPGWKLALAKILAICLESIAVNHGLSMANPEDVSNVIKVLRVALDPDTYTLLQRQSDAADWSGIYRGQTMSILSTLYESIRGFFLSHHLEHKRLPSITTLVHISTFPMQILQNNDPSMLRIFVSQLLTVPVLPNRIGIDALAHFSQRLPLKNIIAFMAEDADVYSLVEQQRIKQDTDPFAALLGNILAFAQPKLSKFEAELMGAYASVLQQLIQRLPAHYLNAITRDGDNRTASTAIASDDDEDDEMELSQTVPRIDPHLRKWLSSLLKPSHLEPIVRSLPAQNATLTPTASTQTQRVGSFLLALMTSWSHQKSDIGTILLFRIDTGLLQRLWTISRQSRLWETLATFRSLENAMTDPSFSGEWSMLVLFCELFVRLLTTLGDDELFGNKTPFSVQNLVELSEVMKNITFDLFWNERPESHGGIAGTMISLSHLTDVFTRLLQQIHARDSRRGFCPKDHWLMLNTPFDHSTFTDLVLQETSDSGSSITAKNSKARPCRAILGNIPFVIPFETRVSIFRAWVLLDREENGLDENWHAPVARVTIRRQYVFEDGFTHLNALGPSLKSRIAITFVSEQGLVEAGIDGGGVFKEFLTTLSRQAFDMNYGLFQATSEQLLYPSPHSYAAQDMQLHHLEFLGRIVGKALYEGVLVDVAFANFFLAKWLGQRSYLDDLPSLDPGLYQGLMFLKQYEGDVERDLGLTFSIDDAEFGEAKTINLIPNGANIPVTKENRIQYIYLMANYKLNTQIQRQCQAFFSGLIDLIDPQWLKMFNQQELQILLGGTSTPVNVADLKQNTTYAGGFAATHPTMVMLWDLLEHEFDNEQISELVKFVTSCKRPPLLGFKELRPGFCIRMAGEEVDRLPTASTCVNLLKMPAYTDKASMRR</sequence>
<dbReference type="FunFam" id="3.30.2160.10:FF:000002">
    <property type="entry name" value="Putative Ubiquitin-protein ligase E3C"/>
    <property type="match status" value="1"/>
</dbReference>
<dbReference type="SMART" id="SM00119">
    <property type="entry name" value="HECTc"/>
    <property type="match status" value="1"/>
</dbReference>
<dbReference type="SUPFAM" id="SSF56204">
    <property type="entry name" value="Hect, E3 ligase catalytic domain"/>
    <property type="match status" value="1"/>
</dbReference>
<evidence type="ECO:0000256" key="1">
    <source>
        <dbReference type="ARBA" id="ARBA00000885"/>
    </source>
</evidence>
<feature type="domain" description="HECT" evidence="6">
    <location>
        <begin position="702"/>
        <end position="1025"/>
    </location>
</feature>
<dbReference type="Gene3D" id="3.30.2410.10">
    <property type="entry name" value="Hect, E3 ligase catalytic domain"/>
    <property type="match status" value="1"/>
</dbReference>
<dbReference type="InterPro" id="IPR000569">
    <property type="entry name" value="HECT_dom"/>
</dbReference>
<dbReference type="Proteomes" id="UP000318582">
    <property type="component" value="Unassembled WGS sequence"/>
</dbReference>
<dbReference type="PROSITE" id="PS50096">
    <property type="entry name" value="IQ"/>
    <property type="match status" value="1"/>
</dbReference>
<evidence type="ECO:0000313" key="7">
    <source>
        <dbReference type="EMBL" id="TPX62868.1"/>
    </source>
</evidence>
<evidence type="ECO:0000259" key="6">
    <source>
        <dbReference type="PROSITE" id="PS50237"/>
    </source>
</evidence>
<dbReference type="PANTHER" id="PTHR45700:SF2">
    <property type="entry name" value="UBIQUITIN-PROTEIN LIGASE E3C"/>
    <property type="match status" value="1"/>
</dbReference>
<protein>
    <recommendedName>
        <fullName evidence="2">HECT-type E3 ubiquitin transferase</fullName>
        <ecNumber evidence="2">2.3.2.26</ecNumber>
    </recommendedName>
</protein>
<comment type="caution">
    <text evidence="7">The sequence shown here is derived from an EMBL/GenBank/DDBJ whole genome shotgun (WGS) entry which is preliminary data.</text>
</comment>
<evidence type="ECO:0000256" key="4">
    <source>
        <dbReference type="ARBA" id="ARBA00022786"/>
    </source>
</evidence>
<dbReference type="PANTHER" id="PTHR45700">
    <property type="entry name" value="UBIQUITIN-PROTEIN LIGASE E3C"/>
    <property type="match status" value="1"/>
</dbReference>
<evidence type="ECO:0000256" key="2">
    <source>
        <dbReference type="ARBA" id="ARBA00012485"/>
    </source>
</evidence>
<proteinExistence type="predicted"/>
<organism evidence="7 8">
    <name type="scientific">Powellomyces hirtus</name>
    <dbReference type="NCBI Taxonomy" id="109895"/>
    <lineage>
        <taxon>Eukaryota</taxon>
        <taxon>Fungi</taxon>
        <taxon>Fungi incertae sedis</taxon>
        <taxon>Chytridiomycota</taxon>
        <taxon>Chytridiomycota incertae sedis</taxon>
        <taxon>Chytridiomycetes</taxon>
        <taxon>Spizellomycetales</taxon>
        <taxon>Powellomycetaceae</taxon>
        <taxon>Powellomyces</taxon>
    </lineage>
</organism>
<dbReference type="GO" id="GO:0000209">
    <property type="term" value="P:protein polyubiquitination"/>
    <property type="evidence" value="ECO:0007669"/>
    <property type="project" value="InterPro"/>
</dbReference>
<dbReference type="Gene3D" id="3.30.2160.10">
    <property type="entry name" value="Hect, E3 ligase catalytic domain"/>
    <property type="match status" value="1"/>
</dbReference>
<dbReference type="AlphaFoldDB" id="A0A507EI35"/>
<feature type="active site" description="Glycyl thioester intermediate" evidence="5">
    <location>
        <position position="1008"/>
    </location>
</feature>
<evidence type="ECO:0000256" key="3">
    <source>
        <dbReference type="ARBA" id="ARBA00022679"/>
    </source>
</evidence>
<comment type="catalytic activity">
    <reaction evidence="1">
        <text>S-ubiquitinyl-[E2 ubiquitin-conjugating enzyme]-L-cysteine + [acceptor protein]-L-lysine = [E2 ubiquitin-conjugating enzyme]-L-cysteine + N(6)-ubiquitinyl-[acceptor protein]-L-lysine.</text>
        <dbReference type="EC" id="2.3.2.26"/>
    </reaction>
</comment>
<dbReference type="GO" id="GO:0061630">
    <property type="term" value="F:ubiquitin protein ligase activity"/>
    <property type="evidence" value="ECO:0007669"/>
    <property type="project" value="UniProtKB-EC"/>
</dbReference>
<evidence type="ECO:0000256" key="5">
    <source>
        <dbReference type="PROSITE-ProRule" id="PRU00104"/>
    </source>
</evidence>
<dbReference type="STRING" id="109895.A0A507EI35"/>
<evidence type="ECO:0000313" key="8">
    <source>
        <dbReference type="Proteomes" id="UP000318582"/>
    </source>
</evidence>
<keyword evidence="4 5" id="KW-0833">Ubl conjugation pathway</keyword>
<name>A0A507EI35_9FUNG</name>
<gene>
    <name evidence="7" type="ORF">PhCBS80983_g00012</name>
</gene>
<dbReference type="InterPro" id="IPR044611">
    <property type="entry name" value="E3A/B/C-like"/>
</dbReference>
<accession>A0A507EI35</accession>
<keyword evidence="3" id="KW-0808">Transferase</keyword>
<keyword evidence="8" id="KW-1185">Reference proteome</keyword>
<dbReference type="Pfam" id="PF00632">
    <property type="entry name" value="HECT"/>
    <property type="match status" value="1"/>
</dbReference>